<dbReference type="AlphaFoldDB" id="A0A223HX33"/>
<dbReference type="Pfam" id="PF13566">
    <property type="entry name" value="DUF4130"/>
    <property type="match status" value="1"/>
</dbReference>
<evidence type="ECO:0000313" key="3">
    <source>
        <dbReference type="Proteomes" id="UP000214975"/>
    </source>
</evidence>
<evidence type="ECO:0000259" key="1">
    <source>
        <dbReference type="Pfam" id="PF13566"/>
    </source>
</evidence>
<dbReference type="NCBIfam" id="TIGR03915">
    <property type="entry name" value="SAM_7_link_chp"/>
    <property type="match status" value="1"/>
</dbReference>
<dbReference type="InterPro" id="IPR025404">
    <property type="entry name" value="DUF4130"/>
</dbReference>
<accession>A0A223HX33</accession>
<protein>
    <submittedName>
        <fullName evidence="2">DNA metabolism protein</fullName>
    </submittedName>
</protein>
<dbReference type="InterPro" id="IPR023875">
    <property type="entry name" value="DNA_repair_put"/>
</dbReference>
<evidence type="ECO:0000313" key="2">
    <source>
        <dbReference type="EMBL" id="AST56844.1"/>
    </source>
</evidence>
<proteinExistence type="predicted"/>
<organism evidence="2 3">
    <name type="scientific">Thermoanaerobacterium thermosaccharolyticum</name>
    <name type="common">Clostridium thermosaccharolyticum</name>
    <dbReference type="NCBI Taxonomy" id="1517"/>
    <lineage>
        <taxon>Bacteria</taxon>
        <taxon>Bacillati</taxon>
        <taxon>Bacillota</taxon>
        <taxon>Clostridia</taxon>
        <taxon>Thermoanaerobacterales</taxon>
        <taxon>Thermoanaerobacteraceae</taxon>
        <taxon>Thermoanaerobacterium</taxon>
    </lineage>
</organism>
<name>A0A223HX33_THETR</name>
<dbReference type="Proteomes" id="UP000214975">
    <property type="component" value="Chromosome"/>
</dbReference>
<gene>
    <name evidence="2" type="ORF">Thert_00679</name>
</gene>
<dbReference type="EMBL" id="CP016893">
    <property type="protein sequence ID" value="AST56844.1"/>
    <property type="molecule type" value="Genomic_DNA"/>
</dbReference>
<feature type="domain" description="DUF4130" evidence="1">
    <location>
        <begin position="85"/>
        <end position="242"/>
    </location>
</feature>
<dbReference type="RefSeq" id="WP_094396884.1">
    <property type="nucleotide sequence ID" value="NZ_CP016893.1"/>
</dbReference>
<reference evidence="2 3" key="1">
    <citation type="submission" date="2016-08" db="EMBL/GenBank/DDBJ databases">
        <title>A novel genetic cassette of butanologenic Thermoanaerobacterium thermosaccharolyticum that directly convert cellulose to butanol.</title>
        <authorList>
            <person name="Li T."/>
            <person name="He J."/>
        </authorList>
    </citation>
    <scope>NUCLEOTIDE SEQUENCE [LARGE SCALE GENOMIC DNA]</scope>
    <source>
        <strain evidence="2 3">TG57</strain>
    </source>
</reference>
<sequence length="244" mass="29375">MVNYIFDGTFDGLMTVIYVSYYNRQIPNDILLENSYQRNFFGDDVYISTDIDKSNKVQDAIKNKISQEALKNIFYVYLSELESSYMLIYKYVRLGFKIGKKIDNYLQNDIVHNVIKLSQSVNHESYKMIELIRFKEIKKGLFYAKIHPDYNVLPLIVPHFAARFQNQYFVIHDVKRNLSAVYDKKSWIITDISPENTLITKEEEDYENLWKIYYKNISIDERKNLRLQRQYMPKKYWDILIEKQ</sequence>